<evidence type="ECO:0008006" key="7">
    <source>
        <dbReference type="Google" id="ProtNLM"/>
    </source>
</evidence>
<protein>
    <recommendedName>
        <fullName evidence="7">Prepilin-type N-terminal cleavage/methylation domain-containing protein</fullName>
    </recommendedName>
</protein>
<keyword evidence="6" id="KW-1185">Reference proteome</keyword>
<proteinExistence type="predicted"/>
<evidence type="ECO:0000313" key="6">
    <source>
        <dbReference type="Proteomes" id="UP000263013"/>
    </source>
</evidence>
<comment type="subcellular location">
    <subcellularLocation>
        <location evidence="1">Cell outer membrane</location>
        <topology evidence="1">Single-pass membrane protein</topology>
    </subcellularLocation>
    <subcellularLocation>
        <location evidence="2">Periplasm</location>
    </subcellularLocation>
</comment>
<accession>A0ABN5M5A5</accession>
<dbReference type="Proteomes" id="UP000263013">
    <property type="component" value="Chromosome"/>
</dbReference>
<organism evidence="5 6">
    <name type="scientific">Meiothermus taiwanensis WR-220</name>
    <dbReference type="NCBI Taxonomy" id="1339250"/>
    <lineage>
        <taxon>Bacteria</taxon>
        <taxon>Thermotogati</taxon>
        <taxon>Deinococcota</taxon>
        <taxon>Deinococci</taxon>
        <taxon>Thermales</taxon>
        <taxon>Thermaceae</taxon>
        <taxon>Meiothermus</taxon>
    </lineage>
</organism>
<dbReference type="InterPro" id="IPR012902">
    <property type="entry name" value="N_methyl_site"/>
</dbReference>
<keyword evidence="4" id="KW-0472">Membrane</keyword>
<evidence type="ECO:0000256" key="1">
    <source>
        <dbReference type="ARBA" id="ARBA00004203"/>
    </source>
</evidence>
<gene>
    <name evidence="5" type="ORF">Mtai_v1c18920</name>
</gene>
<dbReference type="RefSeq" id="WP_027888140.1">
    <property type="nucleotide sequence ID" value="NZ_CP021130.1"/>
</dbReference>
<dbReference type="PROSITE" id="PS00409">
    <property type="entry name" value="PROKAR_NTER_METHYL"/>
    <property type="match status" value="1"/>
</dbReference>
<name>A0ABN5M5A5_9DEIN</name>
<dbReference type="SUPFAM" id="SSF54523">
    <property type="entry name" value="Pili subunits"/>
    <property type="match status" value="1"/>
</dbReference>
<evidence type="ECO:0000256" key="2">
    <source>
        <dbReference type="ARBA" id="ARBA00004418"/>
    </source>
</evidence>
<keyword evidence="3" id="KW-0574">Periplasm</keyword>
<dbReference type="InterPro" id="IPR045584">
    <property type="entry name" value="Pilin-like"/>
</dbReference>
<dbReference type="Pfam" id="PF07963">
    <property type="entry name" value="N_methyl"/>
    <property type="match status" value="1"/>
</dbReference>
<evidence type="ECO:0000313" key="5">
    <source>
        <dbReference type="EMBL" id="AWR87126.1"/>
    </source>
</evidence>
<sequence>MRVSAGVTLVELLVSIVLLGALLAAVAGAVTTIFGATRSAQAGIDANAQAREIMETVRVQWVSGPAARAAYDANCIRIALPEGASITVGAVNPATDAYTPQPVNVVPPAGSCPGGSYSQPLKRVQVTVVRNGREQSRLTLDLSRP</sequence>
<evidence type="ECO:0000256" key="3">
    <source>
        <dbReference type="ARBA" id="ARBA00022764"/>
    </source>
</evidence>
<keyword evidence="4" id="KW-0998">Cell outer membrane</keyword>
<evidence type="ECO:0000256" key="4">
    <source>
        <dbReference type="ARBA" id="ARBA00023237"/>
    </source>
</evidence>
<dbReference type="EMBL" id="CP021130">
    <property type="protein sequence ID" value="AWR87126.1"/>
    <property type="molecule type" value="Genomic_DNA"/>
</dbReference>
<reference evidence="5 6" key="1">
    <citation type="submission" date="2017-05" db="EMBL/GenBank/DDBJ databases">
        <title>Complete genome sequence of Meiothermus taiwanensis WR-220.</title>
        <authorList>
            <person name="Wu W.-L."/>
            <person name="Lo W.-S."/>
            <person name="Kuo C.-H."/>
            <person name="Wu S.-H."/>
        </authorList>
    </citation>
    <scope>NUCLEOTIDE SEQUENCE [LARGE SCALE GENOMIC DNA]</scope>
    <source>
        <strain evidence="5 6">WR-220</strain>
    </source>
</reference>